<keyword evidence="12" id="KW-1185">Reference proteome</keyword>
<evidence type="ECO:0000313" key="12">
    <source>
        <dbReference type="Proteomes" id="UP001631949"/>
    </source>
</evidence>
<comment type="function">
    <text evidence="2 8">Low-potential electron donor to a number of redox enzymes.</text>
</comment>
<dbReference type="SUPFAM" id="SSF52218">
    <property type="entry name" value="Flavoproteins"/>
    <property type="match status" value="1"/>
</dbReference>
<dbReference type="RefSeq" id="WP_408977695.1">
    <property type="nucleotide sequence ID" value="NZ_JBJUVG010000009.1"/>
</dbReference>
<evidence type="ECO:0000256" key="6">
    <source>
        <dbReference type="ARBA" id="ARBA00022643"/>
    </source>
</evidence>
<evidence type="ECO:0000259" key="10">
    <source>
        <dbReference type="PROSITE" id="PS50902"/>
    </source>
</evidence>
<reference evidence="11 12" key="1">
    <citation type="journal article" date="2016" name="Int. J. Syst. Evol. Microbiol.">
        <title>Peptococcus simiae sp. nov., isolated from rhesus macaque faeces and emended description of the genus Peptococcus.</title>
        <authorList>
            <person name="Shkoporov A.N."/>
            <person name="Efimov B.A."/>
            <person name="Kondova I."/>
            <person name="Ouwerling B."/>
            <person name="Chaplin A.V."/>
            <person name="Shcherbakova V.A."/>
            <person name="Langermans J.A.M."/>
        </authorList>
    </citation>
    <scope>NUCLEOTIDE SEQUENCE [LARGE SCALE GENOMIC DNA]</scope>
    <source>
        <strain evidence="11 12">M108</strain>
    </source>
</reference>
<keyword evidence="4 8" id="KW-0813">Transport</keyword>
<comment type="similarity">
    <text evidence="3 8">Belongs to the flavodoxin family.</text>
</comment>
<comment type="caution">
    <text evidence="11">The sequence shown here is derived from an EMBL/GenBank/DDBJ whole genome shotgun (WGS) entry which is preliminary data.</text>
</comment>
<evidence type="ECO:0000256" key="9">
    <source>
        <dbReference type="SAM" id="MobiDB-lite"/>
    </source>
</evidence>
<evidence type="ECO:0000313" key="11">
    <source>
        <dbReference type="EMBL" id="MFM9414081.1"/>
    </source>
</evidence>
<evidence type="ECO:0000256" key="7">
    <source>
        <dbReference type="ARBA" id="ARBA00022982"/>
    </source>
</evidence>
<dbReference type="PROSITE" id="PS50902">
    <property type="entry name" value="FLAVODOXIN_LIKE"/>
    <property type="match status" value="1"/>
</dbReference>
<keyword evidence="5 8" id="KW-0285">Flavoprotein</keyword>
<dbReference type="NCBIfam" id="TIGR01753">
    <property type="entry name" value="flav_short"/>
    <property type="match status" value="1"/>
</dbReference>
<name>A0ABW9GZQ4_9FIRM</name>
<feature type="domain" description="Flavodoxin-like" evidence="10">
    <location>
        <begin position="4"/>
        <end position="142"/>
    </location>
</feature>
<dbReference type="InterPro" id="IPR029039">
    <property type="entry name" value="Flavoprotein-like_sf"/>
</dbReference>
<organism evidence="11 12">
    <name type="scientific">Peptococcus simiae</name>
    <dbReference type="NCBI Taxonomy" id="1643805"/>
    <lineage>
        <taxon>Bacteria</taxon>
        <taxon>Bacillati</taxon>
        <taxon>Bacillota</taxon>
        <taxon>Clostridia</taxon>
        <taxon>Eubacteriales</taxon>
        <taxon>Peptococcaceae</taxon>
        <taxon>Peptococcus</taxon>
    </lineage>
</organism>
<evidence type="ECO:0000256" key="1">
    <source>
        <dbReference type="ARBA" id="ARBA00001917"/>
    </source>
</evidence>
<dbReference type="EMBL" id="JBJUVG010000009">
    <property type="protein sequence ID" value="MFM9414081.1"/>
    <property type="molecule type" value="Genomic_DNA"/>
</dbReference>
<protein>
    <recommendedName>
        <fullName evidence="8">Flavodoxin</fullName>
    </recommendedName>
</protein>
<evidence type="ECO:0000256" key="8">
    <source>
        <dbReference type="RuleBase" id="RU367037"/>
    </source>
</evidence>
<dbReference type="InterPro" id="IPR010087">
    <property type="entry name" value="Flav_short"/>
</dbReference>
<dbReference type="InterPro" id="IPR008254">
    <property type="entry name" value="Flavodoxin/NO_synth"/>
</dbReference>
<dbReference type="Proteomes" id="UP001631949">
    <property type="component" value="Unassembled WGS sequence"/>
</dbReference>
<feature type="region of interest" description="Disordered" evidence="9">
    <location>
        <begin position="121"/>
        <end position="144"/>
    </location>
</feature>
<accession>A0ABW9GZQ4</accession>
<evidence type="ECO:0000256" key="4">
    <source>
        <dbReference type="ARBA" id="ARBA00022448"/>
    </source>
</evidence>
<evidence type="ECO:0000256" key="5">
    <source>
        <dbReference type="ARBA" id="ARBA00022630"/>
    </source>
</evidence>
<dbReference type="PANTHER" id="PTHR42809">
    <property type="entry name" value="FLAVODOXIN 2"/>
    <property type="match status" value="1"/>
</dbReference>
<dbReference type="Gene3D" id="3.40.50.360">
    <property type="match status" value="1"/>
</dbReference>
<evidence type="ECO:0000256" key="2">
    <source>
        <dbReference type="ARBA" id="ARBA00003297"/>
    </source>
</evidence>
<proteinExistence type="inferred from homology"/>
<dbReference type="PANTHER" id="PTHR42809:SF1">
    <property type="entry name" value="FLAVODOXIN 1"/>
    <property type="match status" value="1"/>
</dbReference>
<dbReference type="InterPro" id="IPR050619">
    <property type="entry name" value="Flavodoxin"/>
</dbReference>
<sequence length="144" mass="15307">MSKITICYWSGTGNTENIANLVAEGAKEAGAEVTMVQPWDTSADDLAACDKIAFGCPAMGDEQLETEDFQPLWDDVKDKLKGKKIALFGSYNWNSGEWMDTWAQEAAQTGATLVADGLAILDSPEPGSDEEDDAKALGAALAKA</sequence>
<keyword evidence="6 8" id="KW-0288">FMN</keyword>
<keyword evidence="7 8" id="KW-0249">Electron transport</keyword>
<comment type="cofactor">
    <cofactor evidence="1 8">
        <name>FMN</name>
        <dbReference type="ChEBI" id="CHEBI:58210"/>
    </cofactor>
</comment>
<evidence type="ECO:0000256" key="3">
    <source>
        <dbReference type="ARBA" id="ARBA00005267"/>
    </source>
</evidence>
<gene>
    <name evidence="11" type="ORF">ACKQTC_06850</name>
</gene>
<dbReference type="Pfam" id="PF00258">
    <property type="entry name" value="Flavodoxin_1"/>
    <property type="match status" value="1"/>
</dbReference>